<dbReference type="HOGENOM" id="CLU_2877453_0_0_11"/>
<name>R4Z0F6_9ACTN</name>
<gene>
    <name evidence="1" type="ORF">BN381_390011</name>
</gene>
<keyword evidence="2" id="KW-1185">Reference proteome</keyword>
<dbReference type="OrthoDB" id="5242074at2"/>
<proteinExistence type="predicted"/>
<evidence type="ECO:0000313" key="1">
    <source>
        <dbReference type="EMBL" id="CCM64374.1"/>
    </source>
</evidence>
<dbReference type="STRING" id="1229780.BN381_390011"/>
<dbReference type="Proteomes" id="UP000018291">
    <property type="component" value="Unassembled WGS sequence"/>
</dbReference>
<protein>
    <submittedName>
        <fullName evidence="1">Uncharacterized protein</fullName>
    </submittedName>
</protein>
<dbReference type="EMBL" id="CANL01000033">
    <property type="protein sequence ID" value="CCM64374.1"/>
    <property type="molecule type" value="Genomic_DNA"/>
</dbReference>
<evidence type="ECO:0000313" key="2">
    <source>
        <dbReference type="Proteomes" id="UP000018291"/>
    </source>
</evidence>
<sequence length="63" mass="6759">MLFIALMVVVLIPGVSDFAGEVGKNGDKWVSQLNAQGQKLIGVSLRRHLEVLQKSGSLVVRVG</sequence>
<organism evidence="1 2">
    <name type="scientific">Candidatus Neomicrothrix parvicella RN1</name>
    <dbReference type="NCBI Taxonomy" id="1229780"/>
    <lineage>
        <taxon>Bacteria</taxon>
        <taxon>Bacillati</taxon>
        <taxon>Actinomycetota</taxon>
        <taxon>Acidimicrobiia</taxon>
        <taxon>Acidimicrobiales</taxon>
        <taxon>Microthrixaceae</taxon>
        <taxon>Candidatus Neomicrothrix</taxon>
    </lineage>
</organism>
<comment type="caution">
    <text evidence="1">The sequence shown here is derived from an EMBL/GenBank/DDBJ whole genome shotgun (WGS) entry which is preliminary data.</text>
</comment>
<dbReference type="AlphaFoldDB" id="R4Z0F6"/>
<reference evidence="1 2" key="1">
    <citation type="journal article" date="2013" name="ISME J.">
        <title>Metabolic model for the filamentous 'Candidatus Microthrix parvicella' based on genomic and metagenomic analyses.</title>
        <authorList>
            <person name="Jon McIlroy S."/>
            <person name="Kristiansen R."/>
            <person name="Albertsen M."/>
            <person name="Michael Karst S."/>
            <person name="Rossetti S."/>
            <person name="Lund Nielsen J."/>
            <person name="Tandoi V."/>
            <person name="James Seviour R."/>
            <person name="Nielsen P.H."/>
        </authorList>
    </citation>
    <scope>NUCLEOTIDE SEQUENCE [LARGE SCALE GENOMIC DNA]</scope>
    <source>
        <strain evidence="1 2">RN1</strain>
    </source>
</reference>
<accession>R4Z0F6</accession>
<dbReference type="RefSeq" id="WP_012228406.1">
    <property type="nucleotide sequence ID" value="NZ_HG422565.1"/>
</dbReference>